<protein>
    <submittedName>
        <fullName evidence="2">Succinate dehydrogenase cytochrome b subunit</fullName>
    </submittedName>
</protein>
<keyword evidence="3" id="KW-1185">Reference proteome</keyword>
<reference evidence="2 3" key="1">
    <citation type="submission" date="2019-07" db="EMBL/GenBank/DDBJ databases">
        <title>Description of 53C-WASEF.</title>
        <authorList>
            <person name="Pitt A."/>
            <person name="Hahn M.W."/>
        </authorList>
    </citation>
    <scope>NUCLEOTIDE SEQUENCE [LARGE SCALE GENOMIC DNA]</scope>
    <source>
        <strain evidence="2 3">53C-WASEF</strain>
    </source>
</reference>
<feature type="transmembrane region" description="Helical" evidence="1">
    <location>
        <begin position="61"/>
        <end position="81"/>
    </location>
</feature>
<dbReference type="Proteomes" id="UP000315648">
    <property type="component" value="Unassembled WGS sequence"/>
</dbReference>
<feature type="transmembrane region" description="Helical" evidence="1">
    <location>
        <begin position="16"/>
        <end position="41"/>
    </location>
</feature>
<dbReference type="EMBL" id="VMBG01000001">
    <property type="protein sequence ID" value="TSJ79381.1"/>
    <property type="molecule type" value="Genomic_DNA"/>
</dbReference>
<name>A0A556QRX0_9BACT</name>
<gene>
    <name evidence="2" type="ORF">FPL22_08855</name>
</gene>
<evidence type="ECO:0000256" key="1">
    <source>
        <dbReference type="SAM" id="Phobius"/>
    </source>
</evidence>
<dbReference type="CDD" id="cd03498">
    <property type="entry name" value="SQR_TypeB_2_TM"/>
    <property type="match status" value="1"/>
</dbReference>
<feature type="transmembrane region" description="Helical" evidence="1">
    <location>
        <begin position="111"/>
        <end position="132"/>
    </location>
</feature>
<dbReference type="Gene3D" id="1.20.1300.10">
    <property type="entry name" value="Fumarate reductase/succinate dehydrogenase, transmembrane subunit"/>
    <property type="match status" value="1"/>
</dbReference>
<accession>A0A556QRX0</accession>
<dbReference type="InterPro" id="IPR034804">
    <property type="entry name" value="SQR/QFR_C/D"/>
</dbReference>
<feature type="transmembrane region" description="Helical" evidence="1">
    <location>
        <begin position="178"/>
        <end position="198"/>
    </location>
</feature>
<comment type="caution">
    <text evidence="2">The sequence shown here is derived from an EMBL/GenBank/DDBJ whole genome shotgun (WGS) entry which is preliminary data.</text>
</comment>
<organism evidence="2 3">
    <name type="scientific">Rariglobus hedericola</name>
    <dbReference type="NCBI Taxonomy" id="2597822"/>
    <lineage>
        <taxon>Bacteria</taxon>
        <taxon>Pseudomonadati</taxon>
        <taxon>Verrucomicrobiota</taxon>
        <taxon>Opitutia</taxon>
        <taxon>Opitutales</taxon>
        <taxon>Opitutaceae</taxon>
        <taxon>Rariglobus</taxon>
    </lineage>
</organism>
<dbReference type="InterPro" id="IPR011138">
    <property type="entry name" value="Cytochrome_b-558"/>
</dbReference>
<evidence type="ECO:0000313" key="2">
    <source>
        <dbReference type="EMBL" id="TSJ79381.1"/>
    </source>
</evidence>
<feature type="transmembrane region" description="Helical" evidence="1">
    <location>
        <begin position="219"/>
        <end position="243"/>
    </location>
</feature>
<dbReference type="GO" id="GO:0016020">
    <property type="term" value="C:membrane"/>
    <property type="evidence" value="ECO:0007669"/>
    <property type="project" value="InterPro"/>
</dbReference>
<proteinExistence type="predicted"/>
<sequence length="267" mass="29253">MSLIGNLFSSSIGRKFIMAITGLVLVGFVFGHLVGNLQIFLSPDHINGYAHFLQSLGPALWIVRIVLLIAAALHIWAAVVLTMESRAARGHEAYGVKKWLKATWASRAMRWSGVIVFFFILYHLAHFTLGVVDHDTFKSNFNWTMQHDAKELGITLAKQGEVVHDVYSMIFLGFQNPVVSIFYIVATSLLSVHLLHGIESLFQTIGWRNGTWACCLRKVVTLIVVFYFLGNLIIPGAILTGIAKPAEGSAAAQISAGLPVTAPAAHN</sequence>
<keyword evidence="1" id="KW-1133">Transmembrane helix</keyword>
<dbReference type="AlphaFoldDB" id="A0A556QRX0"/>
<evidence type="ECO:0000313" key="3">
    <source>
        <dbReference type="Proteomes" id="UP000315648"/>
    </source>
</evidence>
<dbReference type="NCBIfam" id="TIGR02046">
    <property type="entry name" value="sdhC_b558_fam"/>
    <property type="match status" value="1"/>
</dbReference>
<keyword evidence="1" id="KW-0472">Membrane</keyword>
<dbReference type="OrthoDB" id="9802842at2"/>
<dbReference type="SUPFAM" id="SSF81343">
    <property type="entry name" value="Fumarate reductase respiratory complex transmembrane subunits"/>
    <property type="match status" value="1"/>
</dbReference>
<keyword evidence="1" id="KW-0812">Transmembrane</keyword>
<dbReference type="RefSeq" id="WP_144229883.1">
    <property type="nucleotide sequence ID" value="NZ_CBCRVV010000007.1"/>
</dbReference>